<evidence type="ECO:0000259" key="1">
    <source>
        <dbReference type="PROSITE" id="PS51186"/>
    </source>
</evidence>
<dbReference type="PANTHER" id="PTHR43792">
    <property type="entry name" value="GNAT FAMILY, PUTATIVE (AFU_ORTHOLOGUE AFUA_3G00765)-RELATED-RELATED"/>
    <property type="match status" value="1"/>
</dbReference>
<dbReference type="SUPFAM" id="SSF55729">
    <property type="entry name" value="Acyl-CoA N-acyltransferases (Nat)"/>
    <property type="match status" value="1"/>
</dbReference>
<dbReference type="GO" id="GO:0016747">
    <property type="term" value="F:acyltransferase activity, transferring groups other than amino-acyl groups"/>
    <property type="evidence" value="ECO:0007669"/>
    <property type="project" value="InterPro"/>
</dbReference>
<dbReference type="PANTHER" id="PTHR43792:SF1">
    <property type="entry name" value="N-ACETYLTRANSFERASE DOMAIN-CONTAINING PROTEIN"/>
    <property type="match status" value="1"/>
</dbReference>
<name>A0A8J3MVV5_9CHLR</name>
<dbReference type="EMBL" id="BNJF01000006">
    <property type="protein sequence ID" value="GHO49720.1"/>
    <property type="molecule type" value="Genomic_DNA"/>
</dbReference>
<dbReference type="RefSeq" id="WP_220198828.1">
    <property type="nucleotide sequence ID" value="NZ_BNJF01000006.1"/>
</dbReference>
<evidence type="ECO:0000313" key="2">
    <source>
        <dbReference type="EMBL" id="GHO49720.1"/>
    </source>
</evidence>
<feature type="domain" description="N-acetyltransferase" evidence="1">
    <location>
        <begin position="10"/>
        <end position="166"/>
    </location>
</feature>
<dbReference type="AlphaFoldDB" id="A0A8J3MVV5"/>
<dbReference type="Proteomes" id="UP000612362">
    <property type="component" value="Unassembled WGS sequence"/>
</dbReference>
<evidence type="ECO:0000313" key="3">
    <source>
        <dbReference type="Proteomes" id="UP000612362"/>
    </source>
</evidence>
<dbReference type="Pfam" id="PF13302">
    <property type="entry name" value="Acetyltransf_3"/>
    <property type="match status" value="1"/>
</dbReference>
<dbReference type="PROSITE" id="PS51186">
    <property type="entry name" value="GNAT"/>
    <property type="match status" value="1"/>
</dbReference>
<keyword evidence="3" id="KW-1185">Reference proteome</keyword>
<gene>
    <name evidence="2" type="ORF">KSX_78830</name>
</gene>
<dbReference type="InterPro" id="IPR016181">
    <property type="entry name" value="Acyl_CoA_acyltransferase"/>
</dbReference>
<sequence>MIELLETARLRLRPFQLDDASALFAYASDPEIARLGMWPPLTTVEESHEEIAEMLEGYGRGDQWSWAIEIKEDQTMIGRCDLLKYRQQHRNAEIGYALARHAWGKGYATEAIHTLIRFAFSQLALHRLEALVLPFNVASLRVLEKVGMQREGIKRQAYFLETHFVDLFDYGLLAEDYQGGNKQGEQVR</sequence>
<dbReference type="InterPro" id="IPR051531">
    <property type="entry name" value="N-acetyltransferase"/>
</dbReference>
<reference evidence="2" key="1">
    <citation type="submission" date="2020-10" db="EMBL/GenBank/DDBJ databases">
        <title>Taxonomic study of unclassified bacteria belonging to the class Ktedonobacteria.</title>
        <authorList>
            <person name="Yabe S."/>
            <person name="Wang C.M."/>
            <person name="Zheng Y."/>
            <person name="Sakai Y."/>
            <person name="Cavaletti L."/>
            <person name="Monciardini P."/>
            <person name="Donadio S."/>
        </authorList>
    </citation>
    <scope>NUCLEOTIDE SEQUENCE</scope>
    <source>
        <strain evidence="2">SOSP1-1</strain>
    </source>
</reference>
<dbReference type="InterPro" id="IPR000182">
    <property type="entry name" value="GNAT_dom"/>
</dbReference>
<organism evidence="2 3">
    <name type="scientific">Ktedonospora formicarum</name>
    <dbReference type="NCBI Taxonomy" id="2778364"/>
    <lineage>
        <taxon>Bacteria</taxon>
        <taxon>Bacillati</taxon>
        <taxon>Chloroflexota</taxon>
        <taxon>Ktedonobacteria</taxon>
        <taxon>Ktedonobacterales</taxon>
        <taxon>Ktedonobacteraceae</taxon>
        <taxon>Ktedonospora</taxon>
    </lineage>
</organism>
<accession>A0A8J3MVV5</accession>
<dbReference type="Gene3D" id="3.40.630.30">
    <property type="match status" value="1"/>
</dbReference>
<proteinExistence type="predicted"/>
<protein>
    <submittedName>
        <fullName evidence="2">Acetyltransferase</fullName>
    </submittedName>
</protein>
<comment type="caution">
    <text evidence="2">The sequence shown here is derived from an EMBL/GenBank/DDBJ whole genome shotgun (WGS) entry which is preliminary data.</text>
</comment>